<dbReference type="SMART" id="SM00518">
    <property type="entry name" value="AP2Ec"/>
    <property type="match status" value="1"/>
</dbReference>
<feature type="binding site" evidence="7">
    <location>
        <position position="229"/>
    </location>
    <ligand>
        <name>Zn(2+)</name>
        <dbReference type="ChEBI" id="CHEBI:29105"/>
        <label>3</label>
    </ligand>
</feature>
<dbReference type="GO" id="GO:0006284">
    <property type="term" value="P:base-excision repair"/>
    <property type="evidence" value="ECO:0007669"/>
    <property type="project" value="TreeGrafter"/>
</dbReference>
<comment type="similarity">
    <text evidence="1 7">Belongs to the AP endonuclease 2 family.</text>
</comment>
<feature type="binding site" evidence="7">
    <location>
        <position position="261"/>
    </location>
    <ligand>
        <name>Zn(2+)</name>
        <dbReference type="ChEBI" id="CHEBI:29105"/>
        <label>2</label>
    </ligand>
</feature>
<accession>A0A2H5XA35</accession>
<evidence type="ECO:0000256" key="5">
    <source>
        <dbReference type="ARBA" id="ARBA00022833"/>
    </source>
</evidence>
<dbReference type="FunFam" id="3.20.20.150:FF:000001">
    <property type="entry name" value="Probable endonuclease 4"/>
    <property type="match status" value="1"/>
</dbReference>
<comment type="function">
    <text evidence="7">Endonuclease IV plays a role in DNA repair. It cleaves phosphodiester bonds at apurinic or apyrimidinic (AP) sites, generating a 3'-hydroxyl group and a 5'-terminal sugar phosphate.</text>
</comment>
<dbReference type="NCBIfam" id="TIGR00587">
    <property type="entry name" value="nfo"/>
    <property type="match status" value="1"/>
</dbReference>
<dbReference type="GO" id="GO:0003677">
    <property type="term" value="F:DNA binding"/>
    <property type="evidence" value="ECO:0007669"/>
    <property type="project" value="InterPro"/>
</dbReference>
<feature type="binding site" evidence="7">
    <location>
        <position position="146"/>
    </location>
    <ligand>
        <name>Zn(2+)</name>
        <dbReference type="ChEBI" id="CHEBI:29105"/>
        <label>1</label>
    </ligand>
</feature>
<dbReference type="InterPro" id="IPR036237">
    <property type="entry name" value="Xyl_isomerase-like_sf"/>
</dbReference>
<dbReference type="CDD" id="cd00019">
    <property type="entry name" value="AP2Ec"/>
    <property type="match status" value="1"/>
</dbReference>
<dbReference type="PROSITE" id="PS51432">
    <property type="entry name" value="AP_NUCLEASE_F2_4"/>
    <property type="match status" value="1"/>
</dbReference>
<evidence type="ECO:0000256" key="7">
    <source>
        <dbReference type="HAMAP-Rule" id="MF_00152"/>
    </source>
</evidence>
<gene>
    <name evidence="9" type="primary">nfo_1</name>
    <name evidence="7" type="synonym">nfo</name>
    <name evidence="9" type="ORF">HRbin17_00519</name>
</gene>
<dbReference type="GO" id="GO:0008270">
    <property type="term" value="F:zinc ion binding"/>
    <property type="evidence" value="ECO:0007669"/>
    <property type="project" value="UniProtKB-UniRule"/>
</dbReference>
<dbReference type="InterPro" id="IPR018246">
    <property type="entry name" value="AP_endonuc_F2_Zn_BS"/>
</dbReference>
<dbReference type="InterPro" id="IPR001719">
    <property type="entry name" value="AP_endonuc_2"/>
</dbReference>
<evidence type="ECO:0000256" key="3">
    <source>
        <dbReference type="ARBA" id="ARBA00022763"/>
    </source>
</evidence>
<feature type="binding site" evidence="7">
    <location>
        <position position="146"/>
    </location>
    <ligand>
        <name>Zn(2+)</name>
        <dbReference type="ChEBI" id="CHEBI:29105"/>
        <label>2</label>
    </ligand>
</feature>
<dbReference type="Gene3D" id="3.20.20.150">
    <property type="entry name" value="Divalent-metal-dependent TIM barrel enzymes"/>
    <property type="match status" value="1"/>
</dbReference>
<comment type="cofactor">
    <cofactor evidence="7">
        <name>Zn(2+)</name>
        <dbReference type="ChEBI" id="CHEBI:29105"/>
    </cofactor>
    <text evidence="7">Binds 3 Zn(2+) ions.</text>
</comment>
<dbReference type="PANTHER" id="PTHR21445">
    <property type="entry name" value="ENDONUCLEASE IV ENDODEOXYRIBONUCLEASE IV"/>
    <property type="match status" value="1"/>
</dbReference>
<evidence type="ECO:0000313" key="9">
    <source>
        <dbReference type="EMBL" id="GBC98024.1"/>
    </source>
</evidence>
<keyword evidence="7 9" id="KW-0255">Endonuclease</keyword>
<comment type="catalytic activity">
    <reaction evidence="7">
        <text>Endonucleolytic cleavage to 5'-phosphooligonucleotide end-products.</text>
        <dbReference type="EC" id="3.1.21.2"/>
    </reaction>
</comment>
<dbReference type="Pfam" id="PF01261">
    <property type="entry name" value="AP_endonuc_2"/>
    <property type="match status" value="1"/>
</dbReference>
<keyword evidence="4 7" id="KW-0378">Hydrolase</keyword>
<evidence type="ECO:0000256" key="1">
    <source>
        <dbReference type="ARBA" id="ARBA00005340"/>
    </source>
</evidence>
<dbReference type="Proteomes" id="UP000236173">
    <property type="component" value="Unassembled WGS sequence"/>
</dbReference>
<reference evidence="10" key="1">
    <citation type="submission" date="2017-09" db="EMBL/GenBank/DDBJ databases">
        <title>Metaegenomics of thermophilic ammonia-oxidizing enrichment culture.</title>
        <authorList>
            <person name="Kato S."/>
            <person name="Suzuki K."/>
        </authorList>
    </citation>
    <scope>NUCLEOTIDE SEQUENCE [LARGE SCALE GENOMIC DNA]</scope>
</reference>
<feature type="binding site" evidence="7">
    <location>
        <position position="216"/>
    </location>
    <ligand>
        <name>Zn(2+)</name>
        <dbReference type="ChEBI" id="CHEBI:29105"/>
        <label>2</label>
    </ligand>
</feature>
<name>A0A2H5XA35_9BACT</name>
<feature type="binding site" evidence="7">
    <location>
        <position position="182"/>
    </location>
    <ligand>
        <name>Zn(2+)</name>
        <dbReference type="ChEBI" id="CHEBI:29105"/>
        <label>3</label>
    </ligand>
</feature>
<keyword evidence="3 7" id="KW-0227">DNA damage</keyword>
<keyword evidence="2 7" id="KW-0479">Metal-binding</keyword>
<feature type="domain" description="Xylose isomerase-like TIM barrel" evidence="8">
    <location>
        <begin position="19"/>
        <end position="277"/>
    </location>
</feature>
<dbReference type="PANTHER" id="PTHR21445:SF0">
    <property type="entry name" value="APURINIC-APYRIMIDINIC ENDONUCLEASE"/>
    <property type="match status" value="1"/>
</dbReference>
<dbReference type="AlphaFoldDB" id="A0A2H5XA35"/>
<sequence>MGLLGAHMPTRGNPAAALEAGAALGCQVVQLFVKSPMQWTAPPLSDAAVLAFREAHRRTALSCLVAHAAYLINLAAPDPEALRRSRLALLDEWHRCQLLQVPLLVVHAGAHLGSGEAKGVQRLRDSLNWLLDRTDGAVFPVTLLVENTAGQGTCIGYALEHLAAALDGLPVARVGVCLDTCHLFAAGRDFRTPDGVNALAQDIAAFVGWQRVRLIHANDARRPLGSRVDRHEHIGDGHIGAKGFQHLLTHPKFATVPVVIETPNAFHMHAQNLQRLRTLLVTPQS</sequence>
<dbReference type="SUPFAM" id="SSF51658">
    <property type="entry name" value="Xylose isomerase-like"/>
    <property type="match status" value="1"/>
</dbReference>
<feature type="binding site" evidence="7">
    <location>
        <position position="231"/>
    </location>
    <ligand>
        <name>Zn(2+)</name>
        <dbReference type="ChEBI" id="CHEBI:29105"/>
        <label>3</label>
    </ligand>
</feature>
<evidence type="ECO:0000256" key="4">
    <source>
        <dbReference type="ARBA" id="ARBA00022801"/>
    </source>
</evidence>
<dbReference type="EMBL" id="BEHT01000005">
    <property type="protein sequence ID" value="GBC98024.1"/>
    <property type="molecule type" value="Genomic_DNA"/>
</dbReference>
<dbReference type="EC" id="3.1.21.2" evidence="7"/>
<dbReference type="HAMAP" id="MF_00152">
    <property type="entry name" value="Nfo"/>
    <property type="match status" value="1"/>
</dbReference>
<evidence type="ECO:0000256" key="2">
    <source>
        <dbReference type="ARBA" id="ARBA00022723"/>
    </source>
</evidence>
<evidence type="ECO:0000313" key="10">
    <source>
        <dbReference type="Proteomes" id="UP000236173"/>
    </source>
</evidence>
<feature type="binding site" evidence="7">
    <location>
        <position position="179"/>
    </location>
    <ligand>
        <name>Zn(2+)</name>
        <dbReference type="ChEBI" id="CHEBI:29105"/>
        <label>2</label>
    </ligand>
</feature>
<feature type="binding site" evidence="7">
    <location>
        <position position="107"/>
    </location>
    <ligand>
        <name>Zn(2+)</name>
        <dbReference type="ChEBI" id="CHEBI:29105"/>
        <label>1</label>
    </ligand>
</feature>
<keyword evidence="5 7" id="KW-0862">Zinc</keyword>
<dbReference type="PROSITE" id="PS00729">
    <property type="entry name" value="AP_NUCLEASE_F2_1"/>
    <property type="match status" value="1"/>
</dbReference>
<comment type="caution">
    <text evidence="9">The sequence shown here is derived from an EMBL/GenBank/DDBJ whole genome shotgun (WGS) entry which is preliminary data.</text>
</comment>
<dbReference type="PROSITE" id="PS00731">
    <property type="entry name" value="AP_NUCLEASE_F2_3"/>
    <property type="match status" value="1"/>
</dbReference>
<dbReference type="GO" id="GO:0003906">
    <property type="term" value="F:DNA-(apurinic or apyrimidinic site) endonuclease activity"/>
    <property type="evidence" value="ECO:0007669"/>
    <property type="project" value="TreeGrafter"/>
</dbReference>
<dbReference type="GO" id="GO:0008833">
    <property type="term" value="F:deoxyribonuclease IV (phage-T4-induced) activity"/>
    <property type="evidence" value="ECO:0007669"/>
    <property type="project" value="UniProtKB-UniRule"/>
</dbReference>
<dbReference type="InterPro" id="IPR013022">
    <property type="entry name" value="Xyl_isomerase-like_TIM-brl"/>
</dbReference>
<dbReference type="PROSITE" id="PS00730">
    <property type="entry name" value="AP_NUCLEASE_F2_2"/>
    <property type="match status" value="1"/>
</dbReference>
<evidence type="ECO:0000259" key="8">
    <source>
        <dbReference type="Pfam" id="PF01261"/>
    </source>
</evidence>
<evidence type="ECO:0000256" key="6">
    <source>
        <dbReference type="ARBA" id="ARBA00023204"/>
    </source>
</evidence>
<organism evidence="9 10">
    <name type="scientific">Candidatus Fervidibacter japonicus</name>
    <dbReference type="NCBI Taxonomy" id="2035412"/>
    <lineage>
        <taxon>Bacteria</taxon>
        <taxon>Candidatus Fervidibacterota</taxon>
        <taxon>Candidatus Fervidibacter</taxon>
    </lineage>
</organism>
<feature type="binding site" evidence="7">
    <location>
        <position position="67"/>
    </location>
    <ligand>
        <name>Zn(2+)</name>
        <dbReference type="ChEBI" id="CHEBI:29105"/>
        <label>1</label>
    </ligand>
</feature>
<keyword evidence="6 7" id="KW-0234">DNA repair</keyword>
<dbReference type="GO" id="GO:0008081">
    <property type="term" value="F:phosphoric diester hydrolase activity"/>
    <property type="evidence" value="ECO:0007669"/>
    <property type="project" value="TreeGrafter"/>
</dbReference>
<protein>
    <recommendedName>
        <fullName evidence="7">Probable endonuclease 4</fullName>
        <ecNumber evidence="7">3.1.21.2</ecNumber>
    </recommendedName>
    <alternativeName>
        <fullName evidence="7">Endodeoxyribonuclease IV</fullName>
    </alternativeName>
    <alternativeName>
        <fullName evidence="7">Endonuclease IV</fullName>
    </alternativeName>
</protein>
<proteinExistence type="inferred from homology"/>
<keyword evidence="7" id="KW-0540">Nuclease</keyword>